<dbReference type="GO" id="GO:0015128">
    <property type="term" value="F:gluconate transmembrane transporter activity"/>
    <property type="evidence" value="ECO:0007669"/>
    <property type="project" value="InterPro"/>
</dbReference>
<feature type="transmembrane region" description="Helical" evidence="8">
    <location>
        <begin position="259"/>
        <end position="280"/>
    </location>
</feature>
<feature type="transmembrane region" description="Helical" evidence="8">
    <location>
        <begin position="58"/>
        <end position="76"/>
    </location>
</feature>
<comment type="caution">
    <text evidence="9">The sequence shown here is derived from an EMBL/GenBank/DDBJ whole genome shotgun (WGS) entry which is preliminary data.</text>
</comment>
<dbReference type="RefSeq" id="WP_101647702.1">
    <property type="nucleotide sequence ID" value="NZ_PGVE01000040.1"/>
</dbReference>
<gene>
    <name evidence="9" type="ORF">CVD27_09735</name>
</gene>
<evidence type="ECO:0000256" key="1">
    <source>
        <dbReference type="ARBA" id="ARBA00004651"/>
    </source>
</evidence>
<feature type="transmembrane region" description="Helical" evidence="8">
    <location>
        <begin position="12"/>
        <end position="38"/>
    </location>
</feature>
<feature type="transmembrane region" description="Helical" evidence="8">
    <location>
        <begin position="136"/>
        <end position="154"/>
    </location>
</feature>
<sequence length="440" mass="45969">MPIVYICIGVALLLLLMVVFKLNAFISLVVVGLLVGIMEGMSPVEAMTSITTGLGGTLGNLALVIVFGGMIGKLMADSGGAQRISVTLIRAFGKKRVQLAAVLTAFIVGIALFFETGVVVLIPLVFTIAAEAGVPILYIGMPVIAALITMHGFVPPHPGPTAVAGIYQANLGKTLLYGIIIGIPAVIISGPLYTKLFKKEDLEVEIPKGLFTPKHFKEEEMPGFGISMFTALIPVILIAFQAIVEIVAPKSGLLPAAQFLGNPGVALLISVIVAIFTFGLNRGRKMPELMNSLTASISSIAVILLIIGGGGAFKQVLIDSHVDKYVAHLMEGSSISPLVLAWLIAAILRVVLGSATVAGMTAAGIAAPLVAATHVSPELMVLATGAGSMTFSHVNDAGFWIYKEFFNLSIGKTIKTWSVMVTIASLVGLAGVLIINLFIN</sequence>
<dbReference type="GO" id="GO:0005886">
    <property type="term" value="C:plasma membrane"/>
    <property type="evidence" value="ECO:0007669"/>
    <property type="project" value="UniProtKB-SubCell"/>
</dbReference>
<feature type="transmembrane region" description="Helical" evidence="8">
    <location>
        <begin position="351"/>
        <end position="372"/>
    </location>
</feature>
<dbReference type="EMBL" id="PGVE01000040">
    <property type="protein sequence ID" value="PLS05679.1"/>
    <property type="molecule type" value="Genomic_DNA"/>
</dbReference>
<dbReference type="PIRSF" id="PIRSF002746">
    <property type="entry name" value="Gluconate_transporter"/>
    <property type="match status" value="1"/>
</dbReference>
<name>A0A2N5HJH3_9BACI</name>
<keyword evidence="6 8" id="KW-0472">Membrane</keyword>
<keyword evidence="4 8" id="KW-0812">Transmembrane</keyword>
<feature type="transmembrane region" description="Helical" evidence="8">
    <location>
        <begin position="292"/>
        <end position="313"/>
    </location>
</feature>
<keyword evidence="5 8" id="KW-1133">Transmembrane helix</keyword>
<protein>
    <submittedName>
        <fullName evidence="9">Gluconate permease</fullName>
    </submittedName>
</protein>
<dbReference type="NCBIfam" id="TIGR00791">
    <property type="entry name" value="gntP"/>
    <property type="match status" value="1"/>
</dbReference>
<evidence type="ECO:0000256" key="8">
    <source>
        <dbReference type="SAM" id="Phobius"/>
    </source>
</evidence>
<proteinExistence type="inferred from homology"/>
<dbReference type="Proteomes" id="UP000234950">
    <property type="component" value="Unassembled WGS sequence"/>
</dbReference>
<dbReference type="Pfam" id="PF02447">
    <property type="entry name" value="GntP_permease"/>
    <property type="match status" value="1"/>
</dbReference>
<feature type="transmembrane region" description="Helical" evidence="8">
    <location>
        <begin position="325"/>
        <end position="345"/>
    </location>
</feature>
<dbReference type="OrthoDB" id="9787129at2"/>
<evidence type="ECO:0000256" key="6">
    <source>
        <dbReference type="ARBA" id="ARBA00023136"/>
    </source>
</evidence>
<feature type="transmembrane region" description="Helical" evidence="8">
    <location>
        <begin position="175"/>
        <end position="193"/>
    </location>
</feature>
<evidence type="ECO:0000256" key="4">
    <source>
        <dbReference type="ARBA" id="ARBA00022692"/>
    </source>
</evidence>
<dbReference type="InterPro" id="IPR003474">
    <property type="entry name" value="Glcn_transporter"/>
</dbReference>
<evidence type="ECO:0000313" key="9">
    <source>
        <dbReference type="EMBL" id="PLS05679.1"/>
    </source>
</evidence>
<accession>A0A2N5HJH3</accession>
<feature type="transmembrane region" description="Helical" evidence="8">
    <location>
        <begin position="97"/>
        <end position="130"/>
    </location>
</feature>
<feature type="transmembrane region" description="Helical" evidence="8">
    <location>
        <begin position="414"/>
        <end position="439"/>
    </location>
</feature>
<evidence type="ECO:0000256" key="7">
    <source>
        <dbReference type="ARBA" id="ARBA00049663"/>
    </source>
</evidence>
<keyword evidence="10" id="KW-1185">Reference proteome</keyword>
<dbReference type="PANTHER" id="PTHR30354:SF22">
    <property type="entry name" value="HIGH-AFFINITY GLUCONATE TRANSPORTER"/>
    <property type="match status" value="1"/>
</dbReference>
<keyword evidence="3" id="KW-1003">Cell membrane</keyword>
<evidence type="ECO:0000256" key="3">
    <source>
        <dbReference type="ARBA" id="ARBA00022475"/>
    </source>
</evidence>
<evidence type="ECO:0000313" key="10">
    <source>
        <dbReference type="Proteomes" id="UP000234950"/>
    </source>
</evidence>
<organism evidence="9 10">
    <name type="scientific">Neobacillus cucumis</name>
    <dbReference type="NCBI Taxonomy" id="1740721"/>
    <lineage>
        <taxon>Bacteria</taxon>
        <taxon>Bacillati</taxon>
        <taxon>Bacillota</taxon>
        <taxon>Bacilli</taxon>
        <taxon>Bacillales</taxon>
        <taxon>Bacillaceae</taxon>
        <taxon>Neobacillus</taxon>
    </lineage>
</organism>
<comment type="similarity">
    <text evidence="7">Belongs to the GntP permease family.</text>
</comment>
<reference evidence="9 10" key="1">
    <citation type="submission" date="2017-11" db="EMBL/GenBank/DDBJ databases">
        <title>Comparitive Functional Genomics of Dry Heat Resistant strains isolated from the Viking Spacecraft.</title>
        <authorList>
            <person name="Seuylemezian A."/>
            <person name="Cooper K."/>
            <person name="Vaishampayan P."/>
        </authorList>
    </citation>
    <scope>NUCLEOTIDE SEQUENCE [LARGE SCALE GENOMIC DNA]</scope>
    <source>
        <strain evidence="9 10">V32-6</strain>
    </source>
</reference>
<dbReference type="PANTHER" id="PTHR30354">
    <property type="entry name" value="GNT FAMILY GLUCONATE TRANSPORTER"/>
    <property type="match status" value="1"/>
</dbReference>
<keyword evidence="2" id="KW-0813">Transport</keyword>
<feature type="transmembrane region" description="Helical" evidence="8">
    <location>
        <begin position="224"/>
        <end position="247"/>
    </location>
</feature>
<evidence type="ECO:0000256" key="2">
    <source>
        <dbReference type="ARBA" id="ARBA00022448"/>
    </source>
</evidence>
<evidence type="ECO:0000256" key="5">
    <source>
        <dbReference type="ARBA" id="ARBA00022989"/>
    </source>
</evidence>
<comment type="subcellular location">
    <subcellularLocation>
        <location evidence="1">Cell membrane</location>
        <topology evidence="1">Multi-pass membrane protein</topology>
    </subcellularLocation>
</comment>
<dbReference type="AlphaFoldDB" id="A0A2N5HJH3"/>